<dbReference type="Proteomes" id="UP000051952">
    <property type="component" value="Unassembled WGS sequence"/>
</dbReference>
<feature type="binding site" evidence="11">
    <location>
        <position position="180"/>
    </location>
    <ligand>
        <name>alpha-D-mannose 1-phosphate</name>
        <dbReference type="ChEBI" id="CHEBI:58409"/>
    </ligand>
</feature>
<sequence length="248" mass="28255">MSKPTLLLFDVDGTLTVPRLSQTPEMRAIVADLRKAGFFVGVVGGSDFKKQEEQLGLDVLEQFDYVFSENGLRAFKGTTEFHKQNLVKFLGNEGVKRVVKTALRLIADVDIPVQRGTFVELRNGMFNISPIGRNCSQEERDEFEQYDHQHNIRKTMIATMRETLADLNLQFSIGGQISFDVFPAGWDKTYSLQFVTEEFGDIHFFGDKTYEGGNDFEIFSHHRTIGHSVKNFNETIAILQEMLNSQKK</sequence>
<keyword evidence="8 12" id="KW-0460">Magnesium</keyword>
<dbReference type="Gene3D" id="3.40.50.1000">
    <property type="entry name" value="HAD superfamily/HAD-like"/>
    <property type="match status" value="1"/>
</dbReference>
<comment type="subunit">
    <text evidence="4 13">Homodimer.</text>
</comment>
<comment type="function">
    <text evidence="13">Involved in the synthesis of the GDP-mannose and dolichol-phosphate-mannose required for a number of critical mannosyl transfer reactions.</text>
</comment>
<keyword evidence="6 13" id="KW-0963">Cytoplasm</keyword>
<dbReference type="GO" id="GO:0004615">
    <property type="term" value="F:phosphomannomutase activity"/>
    <property type="evidence" value="ECO:0007669"/>
    <property type="project" value="UniProtKB-EC"/>
</dbReference>
<dbReference type="InterPro" id="IPR005002">
    <property type="entry name" value="PMM"/>
</dbReference>
<evidence type="ECO:0000313" key="15">
    <source>
        <dbReference type="Proteomes" id="UP000051952"/>
    </source>
</evidence>
<gene>
    <name evidence="14" type="ORF">BSAL_73425</name>
</gene>
<evidence type="ECO:0000256" key="11">
    <source>
        <dbReference type="PIRSR" id="PIRSR605002-2"/>
    </source>
</evidence>
<accession>A0A0S4ITP3</accession>
<organism evidence="14 15">
    <name type="scientific">Bodo saltans</name>
    <name type="common">Flagellated protozoan</name>
    <dbReference type="NCBI Taxonomy" id="75058"/>
    <lineage>
        <taxon>Eukaryota</taxon>
        <taxon>Discoba</taxon>
        <taxon>Euglenozoa</taxon>
        <taxon>Kinetoplastea</taxon>
        <taxon>Metakinetoplastina</taxon>
        <taxon>Eubodonida</taxon>
        <taxon>Bodonidae</taxon>
        <taxon>Bodo</taxon>
    </lineage>
</organism>
<dbReference type="OMA" id="ISHRVYT"/>
<protein>
    <recommendedName>
        <fullName evidence="5 13">Phosphomannomutase</fullName>
        <ecNumber evidence="5 13">5.4.2.8</ecNumber>
    </recommendedName>
</protein>
<dbReference type="GO" id="GO:0006013">
    <property type="term" value="P:mannose metabolic process"/>
    <property type="evidence" value="ECO:0007669"/>
    <property type="project" value="TreeGrafter"/>
</dbReference>
<dbReference type="CDD" id="cd02585">
    <property type="entry name" value="HAD_PMM"/>
    <property type="match status" value="1"/>
</dbReference>
<feature type="binding site" evidence="12">
    <location>
        <position position="10"/>
    </location>
    <ligand>
        <name>Mg(2+)</name>
        <dbReference type="ChEBI" id="CHEBI:18420"/>
        <label>1</label>
    </ligand>
</feature>
<comment type="subcellular location">
    <subcellularLocation>
        <location evidence="1 13">Cytoplasm</location>
    </subcellularLocation>
</comment>
<evidence type="ECO:0000256" key="12">
    <source>
        <dbReference type="PIRSR" id="PIRSR605002-3"/>
    </source>
</evidence>
<dbReference type="Pfam" id="PF03332">
    <property type="entry name" value="PMM"/>
    <property type="match status" value="1"/>
</dbReference>
<comment type="cofactor">
    <cofactor evidence="12">
        <name>Mg(2+)</name>
        <dbReference type="ChEBI" id="CHEBI:18420"/>
    </cofactor>
</comment>
<feature type="binding site" evidence="11">
    <location>
        <position position="19"/>
    </location>
    <ligand>
        <name>alpha-D-mannose 1-phosphate</name>
        <dbReference type="ChEBI" id="CHEBI:58409"/>
    </ligand>
</feature>
<dbReference type="UniPathway" id="UPA00126">
    <property type="reaction ID" value="UER00424"/>
</dbReference>
<evidence type="ECO:0000313" key="14">
    <source>
        <dbReference type="EMBL" id="CUG06786.1"/>
    </source>
</evidence>
<evidence type="ECO:0000256" key="10">
    <source>
        <dbReference type="PIRSR" id="PIRSR605002-1"/>
    </source>
</evidence>
<evidence type="ECO:0000256" key="6">
    <source>
        <dbReference type="ARBA" id="ARBA00022490"/>
    </source>
</evidence>
<dbReference type="InterPro" id="IPR006379">
    <property type="entry name" value="HAD-SF_hydro_IIB"/>
</dbReference>
<dbReference type="InterPro" id="IPR023214">
    <property type="entry name" value="HAD_sf"/>
</dbReference>
<evidence type="ECO:0000256" key="8">
    <source>
        <dbReference type="ARBA" id="ARBA00022842"/>
    </source>
</evidence>
<dbReference type="OrthoDB" id="10264771at2759"/>
<feature type="binding site" evidence="11">
    <location>
        <position position="178"/>
    </location>
    <ligand>
        <name>alpha-D-mannose 1-phosphate</name>
        <dbReference type="ChEBI" id="CHEBI:58409"/>
    </ligand>
</feature>
<evidence type="ECO:0000256" key="5">
    <source>
        <dbReference type="ARBA" id="ARBA00012730"/>
    </source>
</evidence>
<keyword evidence="7 12" id="KW-0479">Metal-binding</keyword>
<dbReference type="SFLD" id="SFLDG01140">
    <property type="entry name" value="C2.B:_Phosphomannomutase_and_P"/>
    <property type="match status" value="1"/>
</dbReference>
<dbReference type="SFLD" id="SFLDS00003">
    <property type="entry name" value="Haloacid_Dehalogenase"/>
    <property type="match status" value="1"/>
</dbReference>
<feature type="binding site" evidence="11">
    <location>
        <position position="122"/>
    </location>
    <ligand>
        <name>alpha-D-mannose 1-phosphate</name>
        <dbReference type="ChEBI" id="CHEBI:58409"/>
    </ligand>
</feature>
<comment type="pathway">
    <text evidence="2 13">Nucleotide-sugar biosynthesis; GDP-alpha-D-mannose biosynthesis; alpha-D-mannose 1-phosphate from D-fructose 6-phosphate: step 2/2.</text>
</comment>
<feature type="binding site" evidence="12">
    <location>
        <position position="207"/>
    </location>
    <ligand>
        <name>Mg(2+)</name>
        <dbReference type="ChEBI" id="CHEBI:18420"/>
        <label>1</label>
    </ligand>
</feature>
<evidence type="ECO:0000256" key="9">
    <source>
        <dbReference type="ARBA" id="ARBA00023235"/>
    </source>
</evidence>
<dbReference type="SFLD" id="SFLDG01143">
    <property type="entry name" value="C2.B.3:_Phosphomannomutase_Lik"/>
    <property type="match status" value="1"/>
</dbReference>
<dbReference type="FunFam" id="3.30.1240.20:FF:000001">
    <property type="entry name" value="Phosphomannomutase"/>
    <property type="match status" value="1"/>
</dbReference>
<dbReference type="AlphaFoldDB" id="A0A0S4ITP3"/>
<feature type="active site" description="Proton donor/acceptor" evidence="10">
    <location>
        <position position="12"/>
    </location>
</feature>
<comment type="similarity">
    <text evidence="3 13">Belongs to the eukaryotic PMM family.</text>
</comment>
<dbReference type="VEuPathDB" id="TriTrypDB:BSAL_73425"/>
<evidence type="ECO:0000256" key="13">
    <source>
        <dbReference type="RuleBase" id="RU361118"/>
    </source>
</evidence>
<evidence type="ECO:0000256" key="7">
    <source>
        <dbReference type="ARBA" id="ARBA00022723"/>
    </source>
</evidence>
<feature type="binding site" evidence="12">
    <location>
        <position position="224"/>
    </location>
    <ligand>
        <name>Mg(2+)</name>
        <dbReference type="ChEBI" id="CHEBI:18420"/>
        <label>1</label>
    </ligand>
</feature>
<dbReference type="PANTHER" id="PTHR10466">
    <property type="entry name" value="PHOSPHOMANNOMUTASE"/>
    <property type="match status" value="1"/>
</dbReference>
<evidence type="ECO:0000256" key="4">
    <source>
        <dbReference type="ARBA" id="ARBA00011738"/>
    </source>
</evidence>
<keyword evidence="9 13" id="KW-0413">Isomerase</keyword>
<dbReference type="GO" id="GO:0005829">
    <property type="term" value="C:cytosol"/>
    <property type="evidence" value="ECO:0007669"/>
    <property type="project" value="TreeGrafter"/>
</dbReference>
<dbReference type="Gene3D" id="3.30.1240.20">
    <property type="match status" value="1"/>
</dbReference>
<evidence type="ECO:0000256" key="2">
    <source>
        <dbReference type="ARBA" id="ARBA00004699"/>
    </source>
</evidence>
<dbReference type="PANTHER" id="PTHR10466:SF0">
    <property type="entry name" value="PHOSPHOMANNOMUTASE"/>
    <property type="match status" value="1"/>
</dbReference>
<dbReference type="EMBL" id="CYKH01000613">
    <property type="protein sequence ID" value="CUG06786.1"/>
    <property type="molecule type" value="Genomic_DNA"/>
</dbReference>
<dbReference type="EC" id="5.4.2.8" evidence="5 13"/>
<comment type="catalytic activity">
    <reaction evidence="13">
        <text>alpha-D-mannose 1-phosphate = D-mannose 6-phosphate</text>
        <dbReference type="Rhea" id="RHEA:11140"/>
        <dbReference type="ChEBI" id="CHEBI:58409"/>
        <dbReference type="ChEBI" id="CHEBI:58735"/>
        <dbReference type="EC" id="5.4.2.8"/>
    </reaction>
</comment>
<dbReference type="InterPro" id="IPR043169">
    <property type="entry name" value="PMM_cap"/>
</dbReference>
<dbReference type="GO" id="GO:0046872">
    <property type="term" value="F:metal ion binding"/>
    <property type="evidence" value="ECO:0007669"/>
    <property type="project" value="UniProtKB-KW"/>
</dbReference>
<keyword evidence="15" id="KW-1185">Reference proteome</keyword>
<dbReference type="InterPro" id="IPR036412">
    <property type="entry name" value="HAD-like_sf"/>
</dbReference>
<feature type="binding site" evidence="11">
    <location>
        <position position="140"/>
    </location>
    <ligand>
        <name>alpha-D-mannose 1-phosphate</name>
        <dbReference type="ChEBI" id="CHEBI:58409"/>
    </ligand>
</feature>
<dbReference type="GO" id="GO:0009298">
    <property type="term" value="P:GDP-mannose biosynthetic process"/>
    <property type="evidence" value="ECO:0007669"/>
    <property type="project" value="UniProtKB-UniPathway"/>
</dbReference>
<feature type="binding site" evidence="11">
    <location>
        <position position="133"/>
    </location>
    <ligand>
        <name>alpha-D-mannose 1-phosphate</name>
        <dbReference type="ChEBI" id="CHEBI:58409"/>
    </ligand>
</feature>
<proteinExistence type="inferred from homology"/>
<name>A0A0S4ITP3_BODSA</name>
<evidence type="ECO:0000256" key="3">
    <source>
        <dbReference type="ARBA" id="ARBA00009736"/>
    </source>
</evidence>
<dbReference type="SUPFAM" id="SSF56784">
    <property type="entry name" value="HAD-like"/>
    <property type="match status" value="1"/>
</dbReference>
<feature type="binding site" evidence="12">
    <location>
        <position position="12"/>
    </location>
    <ligand>
        <name>Mg(2+)</name>
        <dbReference type="ChEBI" id="CHEBI:18420"/>
        <label>1</label>
    </ligand>
</feature>
<feature type="binding site" evidence="12">
    <location>
        <position position="219"/>
    </location>
    <ligand>
        <name>Mg(2+)</name>
        <dbReference type="ChEBI" id="CHEBI:18420"/>
        <label>1</label>
    </ligand>
</feature>
<dbReference type="SFLD" id="SFLDF00445">
    <property type="entry name" value="alpha-phosphomannomutase"/>
    <property type="match status" value="1"/>
</dbReference>
<reference evidence="15" key="1">
    <citation type="submission" date="2015-09" db="EMBL/GenBank/DDBJ databases">
        <authorList>
            <consortium name="Pathogen Informatics"/>
        </authorList>
    </citation>
    <scope>NUCLEOTIDE SEQUENCE [LARGE SCALE GENOMIC DNA]</scope>
    <source>
        <strain evidence="15">Lake Konstanz</strain>
    </source>
</reference>
<evidence type="ECO:0000256" key="1">
    <source>
        <dbReference type="ARBA" id="ARBA00004496"/>
    </source>
</evidence>
<dbReference type="GO" id="GO:0006487">
    <property type="term" value="P:protein N-linked glycosylation"/>
    <property type="evidence" value="ECO:0007669"/>
    <property type="project" value="TreeGrafter"/>
</dbReference>
<feature type="active site" description="Nucleophile" evidence="10">
    <location>
        <position position="10"/>
    </location>
</feature>
<dbReference type="NCBIfam" id="TIGR01484">
    <property type="entry name" value="HAD-SF-IIB"/>
    <property type="match status" value="1"/>
</dbReference>